<dbReference type="Pfam" id="PF16110">
    <property type="entry name" value="DUF4828"/>
    <property type="match status" value="1"/>
</dbReference>
<organism evidence="1 2">
    <name type="scientific">Lacticaseibacillus baoqingensis</name>
    <dbReference type="NCBI Taxonomy" id="2486013"/>
    <lineage>
        <taxon>Bacteria</taxon>
        <taxon>Bacillati</taxon>
        <taxon>Bacillota</taxon>
        <taxon>Bacilli</taxon>
        <taxon>Lactobacillales</taxon>
        <taxon>Lactobacillaceae</taxon>
        <taxon>Lacticaseibacillus</taxon>
    </lineage>
</organism>
<reference evidence="2" key="1">
    <citation type="journal article" date="2019" name="Int. J. Syst. Evol. Microbiol.">
        <title>The Global Catalogue of Microorganisms (GCM) 10K type strain sequencing project: providing services to taxonomists for standard genome sequencing and annotation.</title>
        <authorList>
            <consortium name="The Broad Institute Genomics Platform"/>
            <consortium name="The Broad Institute Genome Sequencing Center for Infectious Disease"/>
            <person name="Wu L."/>
            <person name="Ma J."/>
        </authorList>
    </citation>
    <scope>NUCLEOTIDE SEQUENCE [LARGE SCALE GENOMIC DNA]</scope>
    <source>
        <strain evidence="2">CCM 8903</strain>
    </source>
</reference>
<dbReference type="Proteomes" id="UP001597252">
    <property type="component" value="Unassembled WGS sequence"/>
</dbReference>
<keyword evidence="2" id="KW-1185">Reference proteome</keyword>
<name>A0ABW4E3H7_9LACO</name>
<proteinExistence type="predicted"/>
<evidence type="ECO:0000313" key="2">
    <source>
        <dbReference type="Proteomes" id="UP001597252"/>
    </source>
</evidence>
<protein>
    <submittedName>
        <fullName evidence="1">DUF4828 domain-containing protein</fullName>
    </submittedName>
</protein>
<comment type="caution">
    <text evidence="1">The sequence shown here is derived from an EMBL/GenBank/DDBJ whole genome shotgun (WGS) entry which is preliminary data.</text>
</comment>
<evidence type="ECO:0000313" key="1">
    <source>
        <dbReference type="EMBL" id="MFD1483673.1"/>
    </source>
</evidence>
<dbReference type="InterPro" id="IPR032254">
    <property type="entry name" value="DUF4828"/>
</dbReference>
<sequence length="126" mass="14292">MATRFHDFMRVLTQMVEHHPRQPQHDPVLDLAQTYTGQYGFLDEQTNKSHQLSISPELTIKIDGRTLPGQVTGITTEKLTFLDHYGYQLIVTCGPNGPESVYDEAEDAIYRILTPETDQPLSTSDE</sequence>
<dbReference type="RefSeq" id="WP_125750214.1">
    <property type="nucleotide sequence ID" value="NZ_JBHTON010000001.1"/>
</dbReference>
<dbReference type="EMBL" id="JBHTON010000001">
    <property type="protein sequence ID" value="MFD1483673.1"/>
    <property type="molecule type" value="Genomic_DNA"/>
</dbReference>
<accession>A0ABW4E3H7</accession>
<gene>
    <name evidence="1" type="ORF">ACFQ5J_00215</name>
</gene>